<dbReference type="AlphaFoldDB" id="A0A395GXG4"/>
<proteinExistence type="predicted"/>
<feature type="transmembrane region" description="Helical" evidence="1">
    <location>
        <begin position="538"/>
        <end position="564"/>
    </location>
</feature>
<evidence type="ECO:0000313" key="3">
    <source>
        <dbReference type="Proteomes" id="UP000249402"/>
    </source>
</evidence>
<dbReference type="RefSeq" id="XP_025573705.1">
    <property type="nucleotide sequence ID" value="XM_025719817.1"/>
</dbReference>
<dbReference type="OrthoDB" id="3525430at2759"/>
<feature type="transmembrane region" description="Helical" evidence="1">
    <location>
        <begin position="701"/>
        <end position="724"/>
    </location>
</feature>
<name>A0A395GXG4_9EURO</name>
<feature type="transmembrane region" description="Helical" evidence="1">
    <location>
        <begin position="584"/>
        <end position="604"/>
    </location>
</feature>
<keyword evidence="1" id="KW-0472">Membrane</keyword>
<protein>
    <submittedName>
        <fullName evidence="2">Uncharacterized protein</fullName>
    </submittedName>
</protein>
<sequence>MVAVVSIVHINALHDLYVNNDGENLVIVPQENRNGWVNPEDLPPMPQCIAQQDQSAWLKAMTKCTSKRCTRHFGIICTHHQWLTQLSCLSVEFSPDVIASYFRYCSRSTLAKAQLYQWVRRITSRRWLVNVGDGNGLEHLTPASLAKGYAAVDVVNKASTCLTESSSSLSSEPFQHIMACCGFTGTTQHTGNAARPWEYSEPRHSMIALDSKTAGYDIVGQRISDGEYFDKDCFCSTFTIDLEREPCSESDLLELTKERLWIRATCGPASLPPDWTDGLKTTQSAYIPIKDWHWPSCVADMPQEVIELPNICAADACEPDLSGYCDVKRAVDRACFCRNIKYETCGGSCRVFESRIDYVGWLYDLCGQVKDWHGLPNDWSKTLAVPTPVEMIPWPWTIKPSNNSDIDYLTRVRRTSGEIICVSNEWKLRSFYTLNIAIALAAFLIQRRLPRFEGDCRHQWYTYLCYSHTWLVKGMLIAGSQLLANWYNVLLVEMTPGYENVPTIHLLLLWCSIPRPAWMVVLLLGLQEPFGTTRLSAAASVVLAEIILQFISSYYMLMTIKYGLYHDFYLGRLHEIRRGTLAETMYTGALVWGVVVGLTVFQVMRAMHNRGMAIAALDTLNFDRPSIWQTRAKQTQTTPSLAERLRMIISPCICAQIEGSTQGLEERLPGDHMGRDDPGGRYGTFSVQGEQQARTSQRTTMYAAIVIIMLLLWTAQWLFWGGYIGLSSEEVCPPKLRALTAVWLASSVMGVFISVA</sequence>
<feature type="transmembrane region" description="Helical" evidence="1">
    <location>
        <begin position="504"/>
        <end position="526"/>
    </location>
</feature>
<feature type="transmembrane region" description="Helical" evidence="1">
    <location>
        <begin position="736"/>
        <end position="755"/>
    </location>
</feature>
<dbReference type="Proteomes" id="UP000249402">
    <property type="component" value="Unassembled WGS sequence"/>
</dbReference>
<evidence type="ECO:0000256" key="1">
    <source>
        <dbReference type="SAM" id="Phobius"/>
    </source>
</evidence>
<reference evidence="2 3" key="1">
    <citation type="submission" date="2018-02" db="EMBL/GenBank/DDBJ databases">
        <title>The genomes of Aspergillus section Nigri reveals drivers in fungal speciation.</title>
        <authorList>
            <consortium name="DOE Joint Genome Institute"/>
            <person name="Vesth T.C."/>
            <person name="Nybo J."/>
            <person name="Theobald S."/>
            <person name="Brandl J."/>
            <person name="Frisvad J.C."/>
            <person name="Nielsen K.F."/>
            <person name="Lyhne E.K."/>
            <person name="Kogle M.E."/>
            <person name="Kuo A."/>
            <person name="Riley R."/>
            <person name="Clum A."/>
            <person name="Nolan M."/>
            <person name="Lipzen A."/>
            <person name="Salamov A."/>
            <person name="Henrissat B."/>
            <person name="Wiebenga A."/>
            <person name="De vries R.P."/>
            <person name="Grigoriev I.V."/>
            <person name="Mortensen U.H."/>
            <person name="Andersen M.R."/>
            <person name="Baker S.E."/>
        </authorList>
    </citation>
    <scope>NUCLEOTIDE SEQUENCE [LARGE SCALE GENOMIC DNA]</scope>
    <source>
        <strain evidence="2 3">CBS 121593</strain>
    </source>
</reference>
<evidence type="ECO:0000313" key="2">
    <source>
        <dbReference type="EMBL" id="RAK99377.1"/>
    </source>
</evidence>
<dbReference type="GeneID" id="37224682"/>
<dbReference type="VEuPathDB" id="FungiDB:BO80DRAFT_426633"/>
<dbReference type="EMBL" id="KZ824447">
    <property type="protein sequence ID" value="RAK99377.1"/>
    <property type="molecule type" value="Genomic_DNA"/>
</dbReference>
<keyword evidence="1" id="KW-1133">Transmembrane helix</keyword>
<gene>
    <name evidence="2" type="ORF">BO80DRAFT_426633</name>
</gene>
<accession>A0A395GXG4</accession>
<organism evidence="2 3">
    <name type="scientific">Aspergillus ibericus CBS 121593</name>
    <dbReference type="NCBI Taxonomy" id="1448316"/>
    <lineage>
        <taxon>Eukaryota</taxon>
        <taxon>Fungi</taxon>
        <taxon>Dikarya</taxon>
        <taxon>Ascomycota</taxon>
        <taxon>Pezizomycotina</taxon>
        <taxon>Eurotiomycetes</taxon>
        <taxon>Eurotiomycetidae</taxon>
        <taxon>Eurotiales</taxon>
        <taxon>Aspergillaceae</taxon>
        <taxon>Aspergillus</taxon>
        <taxon>Aspergillus subgen. Circumdati</taxon>
    </lineage>
</organism>
<keyword evidence="1" id="KW-0812">Transmembrane</keyword>
<keyword evidence="3" id="KW-1185">Reference proteome</keyword>